<keyword evidence="2" id="KW-0732">Signal</keyword>
<feature type="compositionally biased region" description="Basic and acidic residues" evidence="1">
    <location>
        <begin position="57"/>
        <end position="76"/>
    </location>
</feature>
<dbReference type="Proteomes" id="UP001229346">
    <property type="component" value="Unassembled WGS sequence"/>
</dbReference>
<accession>A0ABT9U755</accession>
<name>A0ABT9U755_PAEHA</name>
<proteinExistence type="predicted"/>
<feature type="signal peptide" evidence="2">
    <location>
        <begin position="1"/>
        <end position="25"/>
    </location>
</feature>
<sequence length="109" mass="12785">MSKYHKILISLILCSAILFPTSAYASSGDDHSRSNNGFFSSVSTMFSSYFGNSNDKGNNKDKDNNHYDDDKNKNDFWDWLTGKDKWSDKDEWGDHKGDSRSNWWYYYCY</sequence>
<evidence type="ECO:0000256" key="2">
    <source>
        <dbReference type="SAM" id="SignalP"/>
    </source>
</evidence>
<evidence type="ECO:0000313" key="4">
    <source>
        <dbReference type="Proteomes" id="UP001229346"/>
    </source>
</evidence>
<dbReference type="EMBL" id="JAUSSU010000009">
    <property type="protein sequence ID" value="MDQ0114848.1"/>
    <property type="molecule type" value="Genomic_DNA"/>
</dbReference>
<dbReference type="RefSeq" id="WP_307206240.1">
    <property type="nucleotide sequence ID" value="NZ_JAUSST010000008.1"/>
</dbReference>
<protein>
    <submittedName>
        <fullName evidence="3">Uncharacterized protein</fullName>
    </submittedName>
</protein>
<gene>
    <name evidence="3" type="ORF">J2T15_004305</name>
</gene>
<reference evidence="3 4" key="1">
    <citation type="submission" date="2023-07" db="EMBL/GenBank/DDBJ databases">
        <title>Sorghum-associated microbial communities from plants grown in Nebraska, USA.</title>
        <authorList>
            <person name="Schachtman D."/>
        </authorList>
    </citation>
    <scope>NUCLEOTIDE SEQUENCE [LARGE SCALE GENOMIC DNA]</scope>
    <source>
        <strain evidence="3 4">CC482</strain>
    </source>
</reference>
<organism evidence="3 4">
    <name type="scientific">Paenibacillus harenae</name>
    <dbReference type="NCBI Taxonomy" id="306543"/>
    <lineage>
        <taxon>Bacteria</taxon>
        <taxon>Bacillati</taxon>
        <taxon>Bacillota</taxon>
        <taxon>Bacilli</taxon>
        <taxon>Bacillales</taxon>
        <taxon>Paenibacillaceae</taxon>
        <taxon>Paenibacillus</taxon>
    </lineage>
</organism>
<feature type="chain" id="PRO_5047061616" evidence="2">
    <location>
        <begin position="26"/>
        <end position="109"/>
    </location>
</feature>
<evidence type="ECO:0000256" key="1">
    <source>
        <dbReference type="SAM" id="MobiDB-lite"/>
    </source>
</evidence>
<comment type="caution">
    <text evidence="3">The sequence shown here is derived from an EMBL/GenBank/DDBJ whole genome shotgun (WGS) entry which is preliminary data.</text>
</comment>
<feature type="region of interest" description="Disordered" evidence="1">
    <location>
        <begin position="53"/>
        <end position="76"/>
    </location>
</feature>
<evidence type="ECO:0000313" key="3">
    <source>
        <dbReference type="EMBL" id="MDQ0114848.1"/>
    </source>
</evidence>
<keyword evidence="4" id="KW-1185">Reference proteome</keyword>